<dbReference type="Proteomes" id="UP001500943">
    <property type="component" value="Unassembled WGS sequence"/>
</dbReference>
<protein>
    <submittedName>
        <fullName evidence="1">Uncharacterized protein</fullName>
    </submittedName>
</protein>
<name>A0ABP4GDX7_9MICO</name>
<accession>A0ABP4GDX7</accession>
<organism evidence="1 2">
    <name type="scientific">Rhodoglobus aureus</name>
    <dbReference type="NCBI Taxonomy" id="191497"/>
    <lineage>
        <taxon>Bacteria</taxon>
        <taxon>Bacillati</taxon>
        <taxon>Actinomycetota</taxon>
        <taxon>Actinomycetes</taxon>
        <taxon>Micrococcales</taxon>
        <taxon>Microbacteriaceae</taxon>
        <taxon>Rhodoglobus</taxon>
    </lineage>
</organism>
<dbReference type="RefSeq" id="WP_343925299.1">
    <property type="nucleotide sequence ID" value="NZ_BAAAKW010000032.1"/>
</dbReference>
<sequence length="146" mass="16520">MIAEWALGDSTFRSVQCDRDGDSTQVVVATSDDDVEDPLQHIIGNLPSEEPFNERLGRLPTSQIPFVFERIEVPVSGQHVSFDVRSVDDYLVADATVEGWHIVLRTRGIVLEELRIARIEDIEPYLEGRNVLIRKVRTEHGIVDPE</sequence>
<gene>
    <name evidence="1" type="ORF">GCM10009655_18890</name>
</gene>
<evidence type="ECO:0000313" key="2">
    <source>
        <dbReference type="Proteomes" id="UP001500943"/>
    </source>
</evidence>
<proteinExistence type="predicted"/>
<dbReference type="EMBL" id="BAAAKW010000032">
    <property type="protein sequence ID" value="GAA1219606.1"/>
    <property type="molecule type" value="Genomic_DNA"/>
</dbReference>
<reference evidence="2" key="1">
    <citation type="journal article" date="2019" name="Int. J. Syst. Evol. Microbiol.">
        <title>The Global Catalogue of Microorganisms (GCM) 10K type strain sequencing project: providing services to taxonomists for standard genome sequencing and annotation.</title>
        <authorList>
            <consortium name="The Broad Institute Genomics Platform"/>
            <consortium name="The Broad Institute Genome Sequencing Center for Infectious Disease"/>
            <person name="Wu L."/>
            <person name="Ma J."/>
        </authorList>
    </citation>
    <scope>NUCLEOTIDE SEQUENCE [LARGE SCALE GENOMIC DNA]</scope>
    <source>
        <strain evidence="2">JCM 12762</strain>
    </source>
</reference>
<evidence type="ECO:0000313" key="1">
    <source>
        <dbReference type="EMBL" id="GAA1219606.1"/>
    </source>
</evidence>
<comment type="caution">
    <text evidence="1">The sequence shown here is derived from an EMBL/GenBank/DDBJ whole genome shotgun (WGS) entry which is preliminary data.</text>
</comment>
<keyword evidence="2" id="KW-1185">Reference proteome</keyword>